<dbReference type="EMBL" id="JARPXL010000003">
    <property type="protein sequence ID" value="MDT2543639.1"/>
    <property type="molecule type" value="Genomic_DNA"/>
</dbReference>
<feature type="transmembrane region" description="Helical" evidence="1">
    <location>
        <begin position="122"/>
        <end position="143"/>
    </location>
</feature>
<keyword evidence="1" id="KW-0472">Membrane</keyword>
<reference evidence="2" key="1">
    <citation type="submission" date="2023-03" db="EMBL/GenBank/DDBJ databases">
        <authorList>
            <person name="Shen W."/>
            <person name="Cai J."/>
        </authorList>
    </citation>
    <scope>NUCLEOTIDE SEQUENCE</scope>
    <source>
        <strain evidence="2">Y15</strain>
    </source>
</reference>
<evidence type="ECO:0008006" key="4">
    <source>
        <dbReference type="Google" id="ProtNLM"/>
    </source>
</evidence>
<dbReference type="RefSeq" id="WP_261321660.1">
    <property type="nucleotide sequence ID" value="NZ_CP081846.1"/>
</dbReference>
<dbReference type="AlphaFoldDB" id="A0AAW8T5C5"/>
<evidence type="ECO:0000313" key="3">
    <source>
        <dbReference type="Proteomes" id="UP001254770"/>
    </source>
</evidence>
<feature type="transmembrane region" description="Helical" evidence="1">
    <location>
        <begin position="68"/>
        <end position="90"/>
    </location>
</feature>
<evidence type="ECO:0000256" key="1">
    <source>
        <dbReference type="SAM" id="Phobius"/>
    </source>
</evidence>
<keyword evidence="1" id="KW-0812">Transmembrane</keyword>
<accession>A0AAW8T5C5</accession>
<feature type="transmembrane region" description="Helical" evidence="1">
    <location>
        <begin position="155"/>
        <end position="172"/>
    </location>
</feature>
<evidence type="ECO:0000313" key="2">
    <source>
        <dbReference type="EMBL" id="MDT2543639.1"/>
    </source>
</evidence>
<protein>
    <recommendedName>
        <fullName evidence="4">DUF962 domain-containing protein</fullName>
    </recommendedName>
</protein>
<feature type="transmembrane region" description="Helical" evidence="1">
    <location>
        <begin position="44"/>
        <end position="61"/>
    </location>
</feature>
<keyword evidence="1" id="KW-1133">Transmembrane helix</keyword>
<gene>
    <name evidence="2" type="ORF">P7D69_04645</name>
</gene>
<dbReference type="Proteomes" id="UP001254770">
    <property type="component" value="Unassembled WGS sequence"/>
</dbReference>
<name>A0AAW8T5C5_9ENTE</name>
<organism evidence="2 3">
    <name type="scientific">Enterococcus raffinosus</name>
    <dbReference type="NCBI Taxonomy" id="71452"/>
    <lineage>
        <taxon>Bacteria</taxon>
        <taxon>Bacillati</taxon>
        <taxon>Bacillota</taxon>
        <taxon>Bacilli</taxon>
        <taxon>Lactobacillales</taxon>
        <taxon>Enterococcaceae</taxon>
        <taxon>Enterococcus</taxon>
    </lineage>
</organism>
<sequence>MNISSRLSTILERCDYMPNFQREFPNAARYLKQRYPDKEPLSSFWHWATLALFAILCIATIKQQLLLIGLLILIAALIKGPGLLLFGALYSLLVSLFPPIGVVLSALFFILNLRLLTKSWRVNLVTSLFYLYPLGLSLLRYFTQWNAHWQIGLELLPGLLLLHFVLMQVYYFHPSARQVAWTVLATPFELISLVLPKRFKKPFRTTVPSTRIKR</sequence>
<comment type="caution">
    <text evidence="2">The sequence shown here is derived from an EMBL/GenBank/DDBJ whole genome shotgun (WGS) entry which is preliminary data.</text>
</comment>
<feature type="transmembrane region" description="Helical" evidence="1">
    <location>
        <begin position="96"/>
        <end position="115"/>
    </location>
</feature>
<proteinExistence type="predicted"/>